<reference evidence="5 6" key="1">
    <citation type="submission" date="2019-01" db="EMBL/GenBank/DDBJ databases">
        <title>Sequencing of cultivated peanut Arachis hypogaea provides insights into genome evolution and oil improvement.</title>
        <authorList>
            <person name="Chen X."/>
        </authorList>
    </citation>
    <scope>NUCLEOTIDE SEQUENCE [LARGE SCALE GENOMIC DNA]</scope>
    <source>
        <strain evidence="6">cv. Fuhuasheng</strain>
        <tissue evidence="5">Leaves</tissue>
    </source>
</reference>
<dbReference type="STRING" id="3818.A0A444YBP5"/>
<dbReference type="Gramene" id="arahy.Tifrunner.gnm2.ann2.Ah17g158900.1">
    <property type="protein sequence ID" value="arahy.Tifrunner.gnm2.ann2.Ah17g158900.1-CDS-1"/>
    <property type="gene ID" value="arahy.Tifrunner.gnm2.ann2.Ah17g158900"/>
</dbReference>
<dbReference type="SMR" id="A0A444YBP5"/>
<evidence type="ECO:0000256" key="4">
    <source>
        <dbReference type="ARBA" id="ARBA00023136"/>
    </source>
</evidence>
<evidence type="ECO:0008006" key="7">
    <source>
        <dbReference type="Google" id="ProtNLM"/>
    </source>
</evidence>
<dbReference type="GO" id="GO:0005744">
    <property type="term" value="C:TIM23 mitochondrial import inner membrane translocase complex"/>
    <property type="evidence" value="ECO:0007669"/>
    <property type="project" value="TreeGrafter"/>
</dbReference>
<keyword evidence="6" id="KW-1185">Reference proteome</keyword>
<dbReference type="OrthoDB" id="159299at2759"/>
<dbReference type="GO" id="GO:0008320">
    <property type="term" value="F:protein transmembrane transporter activity"/>
    <property type="evidence" value="ECO:0007669"/>
    <property type="project" value="TreeGrafter"/>
</dbReference>
<dbReference type="Proteomes" id="UP000289738">
    <property type="component" value="Chromosome B07"/>
</dbReference>
<dbReference type="PANTHER" id="PTHR15371">
    <property type="entry name" value="TIM23"/>
    <property type="match status" value="1"/>
</dbReference>
<keyword evidence="3" id="KW-1133">Transmembrane helix</keyword>
<name>A0A444YBP5_ARAHY</name>
<evidence type="ECO:0000313" key="6">
    <source>
        <dbReference type="Proteomes" id="UP000289738"/>
    </source>
</evidence>
<dbReference type="InterPro" id="IPR045238">
    <property type="entry name" value="Tim23-like"/>
</dbReference>
<comment type="caution">
    <text evidence="5">The sequence shown here is derived from an EMBL/GenBank/DDBJ whole genome shotgun (WGS) entry which is preliminary data.</text>
</comment>
<evidence type="ECO:0000256" key="2">
    <source>
        <dbReference type="ARBA" id="ARBA00022692"/>
    </source>
</evidence>
<protein>
    <recommendedName>
        <fullName evidence="7">Mitochondrial import inner membrane translocase subunit TIM23</fullName>
    </recommendedName>
</protein>
<comment type="subcellular location">
    <subcellularLocation>
        <location evidence="1">Membrane</location>
        <topology evidence="1">Multi-pass membrane protein</topology>
    </subcellularLocation>
</comment>
<dbReference type="Pfam" id="PF02466">
    <property type="entry name" value="Tim17"/>
    <property type="match status" value="1"/>
</dbReference>
<sequence>MANSLNNNDKSSQNTRFYHPYQDFNVPRLYNLPTSPENLFPELENRTNRCWDENLVFYTGMAYLTGAVGGGVTGTLEGLRAAEKGDSFKIGVNRVLNSGGQSARRIGNSLGMVGLIFSTTESAMHYFTDKDDMVNNTIAGLATGILYKAAVGPRSAAIAGVFGGIVAAAIVAGKQTLRRYGPI</sequence>
<dbReference type="PANTHER" id="PTHR15371:SF24">
    <property type="entry name" value="MITOCHONDRIAL IMPORT INNER MEMBRANE TRANSLOCASE SUBUNIT TIM23-3"/>
    <property type="match status" value="1"/>
</dbReference>
<dbReference type="GO" id="GO:0030150">
    <property type="term" value="P:protein import into mitochondrial matrix"/>
    <property type="evidence" value="ECO:0007669"/>
    <property type="project" value="TreeGrafter"/>
</dbReference>
<accession>A0A444YBP5</accession>
<keyword evidence="2" id="KW-0812">Transmembrane</keyword>
<evidence type="ECO:0000256" key="3">
    <source>
        <dbReference type="ARBA" id="ARBA00022989"/>
    </source>
</evidence>
<evidence type="ECO:0000256" key="1">
    <source>
        <dbReference type="ARBA" id="ARBA00004141"/>
    </source>
</evidence>
<gene>
    <name evidence="5" type="ORF">Ahy_B07g087302</name>
</gene>
<evidence type="ECO:0000313" key="5">
    <source>
        <dbReference type="EMBL" id="RYQ99364.1"/>
    </source>
</evidence>
<keyword evidence="4" id="KW-0472">Membrane</keyword>
<organism evidence="5 6">
    <name type="scientific">Arachis hypogaea</name>
    <name type="common">Peanut</name>
    <dbReference type="NCBI Taxonomy" id="3818"/>
    <lineage>
        <taxon>Eukaryota</taxon>
        <taxon>Viridiplantae</taxon>
        <taxon>Streptophyta</taxon>
        <taxon>Embryophyta</taxon>
        <taxon>Tracheophyta</taxon>
        <taxon>Spermatophyta</taxon>
        <taxon>Magnoliopsida</taxon>
        <taxon>eudicotyledons</taxon>
        <taxon>Gunneridae</taxon>
        <taxon>Pentapetalae</taxon>
        <taxon>rosids</taxon>
        <taxon>fabids</taxon>
        <taxon>Fabales</taxon>
        <taxon>Fabaceae</taxon>
        <taxon>Papilionoideae</taxon>
        <taxon>50 kb inversion clade</taxon>
        <taxon>dalbergioids sensu lato</taxon>
        <taxon>Dalbergieae</taxon>
        <taxon>Pterocarpus clade</taxon>
        <taxon>Arachis</taxon>
    </lineage>
</organism>
<dbReference type="AlphaFoldDB" id="A0A444YBP5"/>
<proteinExistence type="predicted"/>
<dbReference type="EMBL" id="SDMP01000017">
    <property type="protein sequence ID" value="RYQ99364.1"/>
    <property type="molecule type" value="Genomic_DNA"/>
</dbReference>